<organism evidence="1 2">
    <name type="scientific">Pseudolysobacter antarcticus</name>
    <dbReference type="NCBI Taxonomy" id="2511995"/>
    <lineage>
        <taxon>Bacteria</taxon>
        <taxon>Pseudomonadati</taxon>
        <taxon>Pseudomonadota</taxon>
        <taxon>Gammaproteobacteria</taxon>
        <taxon>Lysobacterales</taxon>
        <taxon>Rhodanobacteraceae</taxon>
        <taxon>Pseudolysobacter</taxon>
    </lineage>
</organism>
<dbReference type="InterPro" id="IPR010869">
    <property type="entry name" value="DUF1501"/>
</dbReference>
<sequence length="524" mass="54639">MPRSAEESTMSHTRNSRRDFLNKLSLLAASGGAAAIMPQLRMMNTALASTSSLTGYKALVCVYLNGGNDSWNMLVPFDSNGSNLRFDVYAAARSGVYDPAANSGGLGLTLPIGPNITLQKVIDGNDANSATNQYFLHPSFTTPYSTQTPLSTLYTQGHLAFAVNVGTLTKPIVMADYNSSAANRPPQLFSHSDQTSQWHQGNTSASSAVGWGGLCAENLQLQGANLTTNPKLALAISLAGANRFEVGSGSVPYQMSSNGLTSLSGVCNPTCTVGATSSGRDAALNSIIGETYANDFSGEYNAVLQRGRSLYNLIGPNLPPASNTYVPTTAFPPNNSLAAQLKTVATMIKLSKMQGYASRQIYFVQLGGFDLHSGLMSGGGNHASLLTQVGQALGAFYTSLGPTDVNAQSEVTAFTVSDFARTLQSNGSGSDHGWGGLQMVLGGAVHGGKLYSNGGGPISGFPNQSLGGTGSPAPNNFSRGQMIPGIGVEQYAATLAQWMGVSATDCNTIFPNLHNFTSKNLGFV</sequence>
<dbReference type="KEGG" id="xbc:ELE36_16885"/>
<reference evidence="1 2" key="1">
    <citation type="submission" date="2019-01" db="EMBL/GenBank/DDBJ databases">
        <title>Pseudolysobacter antarctica gen. nov., sp. nov., isolated from Fildes Peninsula, Antarctica.</title>
        <authorList>
            <person name="Wei Z."/>
            <person name="Peng F."/>
        </authorList>
    </citation>
    <scope>NUCLEOTIDE SEQUENCE [LARGE SCALE GENOMIC DNA]</scope>
    <source>
        <strain evidence="1 2">AQ6-296</strain>
    </source>
</reference>
<dbReference type="PANTHER" id="PTHR43737">
    <property type="entry name" value="BLL7424 PROTEIN"/>
    <property type="match status" value="1"/>
</dbReference>
<dbReference type="OrthoDB" id="9779968at2"/>
<gene>
    <name evidence="1" type="ORF">ELE36_16885</name>
</gene>
<evidence type="ECO:0000313" key="1">
    <source>
        <dbReference type="EMBL" id="QBB71898.1"/>
    </source>
</evidence>
<dbReference type="EMBL" id="CP035704">
    <property type="protein sequence ID" value="QBB71898.1"/>
    <property type="molecule type" value="Genomic_DNA"/>
</dbReference>
<accession>A0A411HN46</accession>
<dbReference type="AlphaFoldDB" id="A0A411HN46"/>
<dbReference type="InterPro" id="IPR006311">
    <property type="entry name" value="TAT_signal"/>
</dbReference>
<keyword evidence="2" id="KW-1185">Reference proteome</keyword>
<dbReference type="PROSITE" id="PS51318">
    <property type="entry name" value="TAT"/>
    <property type="match status" value="1"/>
</dbReference>
<protein>
    <submittedName>
        <fullName evidence="1">DUF1501 domain-containing protein</fullName>
    </submittedName>
</protein>
<dbReference type="PANTHER" id="PTHR43737:SF1">
    <property type="entry name" value="DUF1501 DOMAIN-CONTAINING PROTEIN"/>
    <property type="match status" value="1"/>
</dbReference>
<dbReference type="Pfam" id="PF07394">
    <property type="entry name" value="DUF1501"/>
    <property type="match status" value="1"/>
</dbReference>
<proteinExistence type="predicted"/>
<name>A0A411HN46_9GAMM</name>
<evidence type="ECO:0000313" key="2">
    <source>
        <dbReference type="Proteomes" id="UP000291562"/>
    </source>
</evidence>
<dbReference type="Proteomes" id="UP000291562">
    <property type="component" value="Chromosome"/>
</dbReference>